<proteinExistence type="predicted"/>
<sequence>EACNAGKGCLQRLRSRGLLLDPGSGGFQQDISQWGSDPDRWLPLLRKAFHAPFPEGSAKTPLPGPDDLVLYFRSFKKDHILDVYDKNPRFSSPPFGFFEQ</sequence>
<feature type="non-terminal residue" evidence="1">
    <location>
        <position position="100"/>
    </location>
</feature>
<name>A0A813K7U9_POLGL</name>
<dbReference type="EMBL" id="CAJNNW010027602">
    <property type="protein sequence ID" value="CAE8692250.1"/>
    <property type="molecule type" value="Genomic_DNA"/>
</dbReference>
<evidence type="ECO:0000313" key="1">
    <source>
        <dbReference type="EMBL" id="CAE8692250.1"/>
    </source>
</evidence>
<reference evidence="1" key="1">
    <citation type="submission" date="2021-02" db="EMBL/GenBank/DDBJ databases">
        <authorList>
            <person name="Dougan E. K."/>
            <person name="Rhodes N."/>
            <person name="Thang M."/>
            <person name="Chan C."/>
        </authorList>
    </citation>
    <scope>NUCLEOTIDE SEQUENCE</scope>
</reference>
<feature type="non-terminal residue" evidence="1">
    <location>
        <position position="1"/>
    </location>
</feature>
<protein>
    <submittedName>
        <fullName evidence="1">Uncharacterized protein</fullName>
    </submittedName>
</protein>
<accession>A0A813K7U9</accession>
<organism evidence="1 2">
    <name type="scientific">Polarella glacialis</name>
    <name type="common">Dinoflagellate</name>
    <dbReference type="NCBI Taxonomy" id="89957"/>
    <lineage>
        <taxon>Eukaryota</taxon>
        <taxon>Sar</taxon>
        <taxon>Alveolata</taxon>
        <taxon>Dinophyceae</taxon>
        <taxon>Suessiales</taxon>
        <taxon>Suessiaceae</taxon>
        <taxon>Polarella</taxon>
    </lineage>
</organism>
<gene>
    <name evidence="1" type="ORF">PGLA2088_LOCUS27801</name>
</gene>
<dbReference type="Proteomes" id="UP000626109">
    <property type="component" value="Unassembled WGS sequence"/>
</dbReference>
<comment type="caution">
    <text evidence="1">The sequence shown here is derived from an EMBL/GenBank/DDBJ whole genome shotgun (WGS) entry which is preliminary data.</text>
</comment>
<evidence type="ECO:0000313" key="2">
    <source>
        <dbReference type="Proteomes" id="UP000626109"/>
    </source>
</evidence>
<dbReference type="AlphaFoldDB" id="A0A813K7U9"/>